<protein>
    <recommendedName>
        <fullName evidence="8">DUF4870 domain-containing protein</fullName>
    </recommendedName>
</protein>
<feature type="transmembrane region" description="Helical" evidence="5">
    <location>
        <begin position="12"/>
        <end position="34"/>
    </location>
</feature>
<dbReference type="RefSeq" id="WP_072754648.1">
    <property type="nucleotide sequence ID" value="NZ_FQUK01000001.1"/>
</dbReference>
<organism evidence="6 7">
    <name type="scientific">Thermomonas hydrothermalis</name>
    <dbReference type="NCBI Taxonomy" id="213588"/>
    <lineage>
        <taxon>Bacteria</taxon>
        <taxon>Pseudomonadati</taxon>
        <taxon>Pseudomonadota</taxon>
        <taxon>Gammaproteobacteria</taxon>
        <taxon>Lysobacterales</taxon>
        <taxon>Lysobacteraceae</taxon>
        <taxon>Thermomonas</taxon>
    </lineage>
</organism>
<dbReference type="Proteomes" id="UP000242857">
    <property type="component" value="Unassembled WGS sequence"/>
</dbReference>
<name>A0A1M4S601_9GAMM</name>
<sequence length="113" mass="12683">MNDITASQDDRNLAMLTHLSGILFGFIVPLIIWLTNKDKPEKRWLTTQALEALNFQITMAIVFIGCMVLTVILIGALLTPLVWILDLVFCIIAGMAASRGENYRYPFALRLLS</sequence>
<dbReference type="InterPro" id="IPR019109">
    <property type="entry name" value="MamF_MmsF"/>
</dbReference>
<keyword evidence="7" id="KW-1185">Reference proteome</keyword>
<evidence type="ECO:0000256" key="3">
    <source>
        <dbReference type="ARBA" id="ARBA00022989"/>
    </source>
</evidence>
<evidence type="ECO:0000256" key="2">
    <source>
        <dbReference type="ARBA" id="ARBA00022692"/>
    </source>
</evidence>
<dbReference type="Pfam" id="PF09685">
    <property type="entry name" value="MamF_MmsF"/>
    <property type="match status" value="1"/>
</dbReference>
<feature type="transmembrane region" description="Helical" evidence="5">
    <location>
        <begin position="55"/>
        <end position="74"/>
    </location>
</feature>
<evidence type="ECO:0000256" key="5">
    <source>
        <dbReference type="SAM" id="Phobius"/>
    </source>
</evidence>
<reference evidence="7" key="1">
    <citation type="submission" date="2016-11" db="EMBL/GenBank/DDBJ databases">
        <authorList>
            <person name="Varghese N."/>
            <person name="Submissions S."/>
        </authorList>
    </citation>
    <scope>NUCLEOTIDE SEQUENCE [LARGE SCALE GENOMIC DNA]</scope>
    <source>
        <strain evidence="7">DSM 14834</strain>
    </source>
</reference>
<keyword evidence="2 5" id="KW-0812">Transmembrane</keyword>
<comment type="subcellular location">
    <subcellularLocation>
        <location evidence="1">Membrane</location>
        <topology evidence="1">Multi-pass membrane protein</topology>
    </subcellularLocation>
</comment>
<dbReference type="OrthoDB" id="9808930at2"/>
<evidence type="ECO:0000313" key="6">
    <source>
        <dbReference type="EMBL" id="SHE27626.1"/>
    </source>
</evidence>
<proteinExistence type="predicted"/>
<evidence type="ECO:0000313" key="7">
    <source>
        <dbReference type="Proteomes" id="UP000242857"/>
    </source>
</evidence>
<evidence type="ECO:0000256" key="4">
    <source>
        <dbReference type="ARBA" id="ARBA00023136"/>
    </source>
</evidence>
<gene>
    <name evidence="6" type="ORF">SAMN02745204_00071</name>
</gene>
<keyword evidence="4 5" id="KW-0472">Membrane</keyword>
<evidence type="ECO:0008006" key="8">
    <source>
        <dbReference type="Google" id="ProtNLM"/>
    </source>
</evidence>
<keyword evidence="3 5" id="KW-1133">Transmembrane helix</keyword>
<dbReference type="AlphaFoldDB" id="A0A1M4S601"/>
<evidence type="ECO:0000256" key="1">
    <source>
        <dbReference type="ARBA" id="ARBA00004141"/>
    </source>
</evidence>
<dbReference type="EMBL" id="FQUK01000001">
    <property type="protein sequence ID" value="SHE27626.1"/>
    <property type="molecule type" value="Genomic_DNA"/>
</dbReference>
<feature type="transmembrane region" description="Helical" evidence="5">
    <location>
        <begin position="80"/>
        <end position="97"/>
    </location>
</feature>
<dbReference type="STRING" id="213588.SAMN02745204_00071"/>
<accession>A0A1M4S601</accession>